<dbReference type="InterPro" id="IPR001412">
    <property type="entry name" value="aa-tRNA-synth_I_CS"/>
</dbReference>
<dbReference type="Gene3D" id="2.170.220.10">
    <property type="match status" value="1"/>
</dbReference>
<dbReference type="Proteomes" id="UP000063718">
    <property type="component" value="Unassembled WGS sequence"/>
</dbReference>
<dbReference type="InterPro" id="IPR033911">
    <property type="entry name" value="MetRS_core"/>
</dbReference>
<keyword evidence="5 14" id="KW-0963">Cytoplasm</keyword>
<evidence type="ECO:0000256" key="14">
    <source>
        <dbReference type="HAMAP-Rule" id="MF_01228"/>
    </source>
</evidence>
<evidence type="ECO:0000259" key="15">
    <source>
        <dbReference type="PROSITE" id="PS50886"/>
    </source>
</evidence>
<dbReference type="PANTHER" id="PTHR43326:SF1">
    <property type="entry name" value="METHIONINE--TRNA LIGASE, MITOCHONDRIAL"/>
    <property type="match status" value="1"/>
</dbReference>
<dbReference type="NCBIfam" id="NF008900">
    <property type="entry name" value="PRK12267.1"/>
    <property type="match status" value="1"/>
</dbReference>
<dbReference type="Pfam" id="PF01588">
    <property type="entry name" value="tRNA_bind"/>
    <property type="match status" value="1"/>
</dbReference>
<evidence type="ECO:0000256" key="13">
    <source>
        <dbReference type="ARBA" id="ARBA00047364"/>
    </source>
</evidence>
<evidence type="ECO:0000256" key="3">
    <source>
        <dbReference type="ARBA" id="ARBA00006590"/>
    </source>
</evidence>
<dbReference type="SUPFAM" id="SSF52374">
    <property type="entry name" value="Nucleotidylyl transferase"/>
    <property type="match status" value="1"/>
</dbReference>
<dbReference type="GO" id="GO:0046872">
    <property type="term" value="F:metal ion binding"/>
    <property type="evidence" value="ECO:0007669"/>
    <property type="project" value="UniProtKB-KW"/>
</dbReference>
<dbReference type="AlphaFoldDB" id="A0A0S6UC01"/>
<dbReference type="PRINTS" id="PR01041">
    <property type="entry name" value="TRNASYNTHMET"/>
</dbReference>
<dbReference type="CDD" id="cd07957">
    <property type="entry name" value="Anticodon_Ia_Met"/>
    <property type="match status" value="1"/>
</dbReference>
<dbReference type="FunFam" id="1.10.730.10:FF:000026">
    <property type="entry name" value="Methionine--tRNA ligase"/>
    <property type="match status" value="1"/>
</dbReference>
<keyword evidence="9 14" id="KW-0067">ATP-binding</keyword>
<keyword evidence="14" id="KW-0479">Metal-binding</keyword>
<dbReference type="InterPro" id="IPR002547">
    <property type="entry name" value="tRNA-bd_dom"/>
</dbReference>
<dbReference type="InterPro" id="IPR041872">
    <property type="entry name" value="Anticodon_Met"/>
</dbReference>
<keyword evidence="12 14" id="KW-0030">Aminoacyl-tRNA synthetase</keyword>
<gene>
    <name evidence="14" type="primary">metG</name>
    <name evidence="16" type="ORF">MTY_1149</name>
</gene>
<evidence type="ECO:0000256" key="12">
    <source>
        <dbReference type="ARBA" id="ARBA00023146"/>
    </source>
</evidence>
<evidence type="ECO:0000256" key="11">
    <source>
        <dbReference type="ARBA" id="ARBA00022917"/>
    </source>
</evidence>
<dbReference type="Gene3D" id="1.10.730.10">
    <property type="entry name" value="Isoleucyl-tRNA Synthetase, Domain 1"/>
    <property type="match status" value="1"/>
</dbReference>
<evidence type="ECO:0000256" key="4">
    <source>
        <dbReference type="ARBA" id="ARBA00011738"/>
    </source>
</evidence>
<dbReference type="InterPro" id="IPR014758">
    <property type="entry name" value="Met-tRNA_synth"/>
</dbReference>
<dbReference type="InterPro" id="IPR004495">
    <property type="entry name" value="Met-tRNA-synth_bsu_C"/>
</dbReference>
<dbReference type="EMBL" id="DF238840">
    <property type="protein sequence ID" value="GAF25812.1"/>
    <property type="molecule type" value="Genomic_DNA"/>
</dbReference>
<feature type="short sequence motif" description="'KMSKS' region" evidence="14">
    <location>
        <begin position="297"/>
        <end position="301"/>
    </location>
</feature>
<evidence type="ECO:0000256" key="8">
    <source>
        <dbReference type="ARBA" id="ARBA00022741"/>
    </source>
</evidence>
<dbReference type="InterPro" id="IPR012340">
    <property type="entry name" value="NA-bd_OB-fold"/>
</dbReference>
<dbReference type="GO" id="GO:0004825">
    <property type="term" value="F:methionine-tRNA ligase activity"/>
    <property type="evidence" value="ECO:0007669"/>
    <property type="project" value="UniProtKB-UniRule"/>
</dbReference>
<dbReference type="CDD" id="cd02800">
    <property type="entry name" value="tRNA_bind_EcMetRS_like"/>
    <property type="match status" value="1"/>
</dbReference>
<evidence type="ECO:0000256" key="5">
    <source>
        <dbReference type="ARBA" id="ARBA00022490"/>
    </source>
</evidence>
<dbReference type="HAMAP" id="MF_01228">
    <property type="entry name" value="Met_tRNA_synth_type2"/>
    <property type="match status" value="1"/>
</dbReference>
<evidence type="ECO:0000256" key="9">
    <source>
        <dbReference type="ARBA" id="ARBA00022840"/>
    </source>
</evidence>
<feature type="short sequence motif" description="'HIGH' region" evidence="14">
    <location>
        <begin position="13"/>
        <end position="23"/>
    </location>
</feature>
<dbReference type="RefSeq" id="WP_011391596.1">
    <property type="nucleotide sequence ID" value="NZ_DF238840.1"/>
</dbReference>
<dbReference type="CDD" id="cd00814">
    <property type="entry name" value="MetRS_core"/>
    <property type="match status" value="1"/>
</dbReference>
<feature type="binding site" evidence="14">
    <location>
        <position position="148"/>
    </location>
    <ligand>
        <name>Zn(2+)</name>
        <dbReference type="ChEBI" id="CHEBI:29105"/>
    </ligand>
</feature>
<feature type="binding site" evidence="14">
    <location>
        <position position="145"/>
    </location>
    <ligand>
        <name>Zn(2+)</name>
        <dbReference type="ChEBI" id="CHEBI:29105"/>
    </ligand>
</feature>
<dbReference type="GO" id="GO:0005524">
    <property type="term" value="F:ATP binding"/>
    <property type="evidence" value="ECO:0007669"/>
    <property type="project" value="UniProtKB-UniRule"/>
</dbReference>
<dbReference type="InterPro" id="IPR013155">
    <property type="entry name" value="M/V/L/I-tRNA-synth_anticd-bd"/>
</dbReference>
<dbReference type="PROSITE" id="PS50886">
    <property type="entry name" value="TRBD"/>
    <property type="match status" value="1"/>
</dbReference>
<dbReference type="Pfam" id="PF08264">
    <property type="entry name" value="Anticodon_1"/>
    <property type="match status" value="1"/>
</dbReference>
<dbReference type="FunFam" id="2.40.50.140:FF:000042">
    <property type="entry name" value="Methionine--tRNA ligase"/>
    <property type="match status" value="1"/>
</dbReference>
<comment type="caution">
    <text evidence="14">Lacks conserved residue(s) required for the propagation of feature annotation.</text>
</comment>
<dbReference type="PROSITE" id="PS00178">
    <property type="entry name" value="AA_TRNA_LIGASE_I"/>
    <property type="match status" value="1"/>
</dbReference>
<comment type="similarity">
    <text evidence="3 14">Belongs to the class-I aminoacyl-tRNA synthetase family. MetG type 2A subfamily.</text>
</comment>
<evidence type="ECO:0000256" key="2">
    <source>
        <dbReference type="ARBA" id="ARBA00004496"/>
    </source>
</evidence>
<keyword evidence="6 14" id="KW-0820">tRNA-binding</keyword>
<feature type="binding site" evidence="14">
    <location>
        <position position="128"/>
    </location>
    <ligand>
        <name>Zn(2+)</name>
        <dbReference type="ChEBI" id="CHEBI:29105"/>
    </ligand>
</feature>
<protein>
    <recommendedName>
        <fullName evidence="14">Methionine--tRNA ligase</fullName>
        <ecNumber evidence="14">6.1.1.10</ecNumber>
    </recommendedName>
    <alternativeName>
        <fullName evidence="14">Methionyl-tRNA synthetase</fullName>
        <shortName evidence="14">MetRS</shortName>
    </alternativeName>
</protein>
<reference evidence="16" key="1">
    <citation type="journal article" date="2014" name="Gene">
        <title>Genome-guided analysis of transformation efficiency and carbon dioxide assimilation by Moorella thermoacetica Y72.</title>
        <authorList>
            <person name="Tsukahara K."/>
            <person name="Kita A."/>
            <person name="Nakashimada Y."/>
            <person name="Hoshino T."/>
            <person name="Murakami K."/>
        </authorList>
    </citation>
    <scope>NUCLEOTIDE SEQUENCE [LARGE SCALE GENOMIC DNA]</scope>
    <source>
        <strain evidence="16">Y72</strain>
    </source>
</reference>
<keyword evidence="7 14" id="KW-0436">Ligase</keyword>
<dbReference type="InterPro" id="IPR023457">
    <property type="entry name" value="Met-tRNA_synth_2"/>
</dbReference>
<dbReference type="PANTHER" id="PTHR43326">
    <property type="entry name" value="METHIONYL-TRNA SYNTHETASE"/>
    <property type="match status" value="1"/>
</dbReference>
<dbReference type="GO" id="GO:0000049">
    <property type="term" value="F:tRNA binding"/>
    <property type="evidence" value="ECO:0007669"/>
    <property type="project" value="UniProtKB-UniRule"/>
</dbReference>
<feature type="binding site" evidence="14">
    <location>
        <position position="131"/>
    </location>
    <ligand>
        <name>Zn(2+)</name>
        <dbReference type="ChEBI" id="CHEBI:29105"/>
    </ligand>
</feature>
<dbReference type="GO" id="GO:0006431">
    <property type="term" value="P:methionyl-tRNA aminoacylation"/>
    <property type="evidence" value="ECO:0007669"/>
    <property type="project" value="UniProtKB-UniRule"/>
</dbReference>
<dbReference type="Gene3D" id="2.40.50.140">
    <property type="entry name" value="Nucleic acid-binding proteins"/>
    <property type="match status" value="1"/>
</dbReference>
<dbReference type="InterPro" id="IPR009080">
    <property type="entry name" value="tRNAsynth_Ia_anticodon-bd"/>
</dbReference>
<dbReference type="GeneID" id="45616083"/>
<proteinExistence type="inferred from homology"/>
<keyword evidence="11 14" id="KW-0648">Protein biosynthesis</keyword>
<comment type="function">
    <text evidence="1 14">Is required not only for elongation of protein synthesis but also for the initiation of all mRNA translation through initiator tRNA(fMet) aminoacylation.</text>
</comment>
<dbReference type="FunFam" id="2.170.220.10:FF:000002">
    <property type="entry name" value="Methionine--tRNA ligase"/>
    <property type="match status" value="1"/>
</dbReference>
<evidence type="ECO:0000313" key="16">
    <source>
        <dbReference type="EMBL" id="GAF25812.1"/>
    </source>
</evidence>
<dbReference type="InterPro" id="IPR015413">
    <property type="entry name" value="Methionyl/Leucyl_tRNA_Synth"/>
</dbReference>
<comment type="catalytic activity">
    <reaction evidence="13 14">
        <text>tRNA(Met) + L-methionine + ATP = L-methionyl-tRNA(Met) + AMP + diphosphate</text>
        <dbReference type="Rhea" id="RHEA:13481"/>
        <dbReference type="Rhea" id="RHEA-COMP:9667"/>
        <dbReference type="Rhea" id="RHEA-COMP:9698"/>
        <dbReference type="ChEBI" id="CHEBI:30616"/>
        <dbReference type="ChEBI" id="CHEBI:33019"/>
        <dbReference type="ChEBI" id="CHEBI:57844"/>
        <dbReference type="ChEBI" id="CHEBI:78442"/>
        <dbReference type="ChEBI" id="CHEBI:78530"/>
        <dbReference type="ChEBI" id="CHEBI:456215"/>
        <dbReference type="EC" id="6.1.1.10"/>
    </reaction>
</comment>
<name>A0A0S6UC01_NEOTH</name>
<dbReference type="Pfam" id="PF09334">
    <property type="entry name" value="tRNA-synt_1g"/>
    <property type="match status" value="2"/>
</dbReference>
<feature type="domain" description="TRNA-binding" evidence="15">
    <location>
        <begin position="551"/>
        <end position="651"/>
    </location>
</feature>
<comment type="subcellular location">
    <subcellularLocation>
        <location evidence="2 14">Cytoplasm</location>
    </subcellularLocation>
</comment>
<evidence type="ECO:0000256" key="10">
    <source>
        <dbReference type="ARBA" id="ARBA00022884"/>
    </source>
</evidence>
<sequence length="651" mass="73610">MGDKVFYVTTPIYYPSDKLHIGHALTTTMADTLARYKRLRGYDVYFLTGSDEHGQKIQRKAREANLEPIQYVDRIVATFQELWRRLNISYNDFIRTTEPRHARVVQALLQKIYDQGDIYKSTYEGWYCTPCETFWTERQLVDGNCPDCGRPVELVKEESYFFRMSKYADRLLQYIKDHPDFIQPVTRRNEMISFIEGGLEDLCISRTTFDWGIPVPMDPKHVIYVWFDALTNYISALGYGTADDHLFRKYWPAAVHLVGKDIVRFHTIIWPIILMAAGIEPPRQVFGHGWLLVDGGKMSKSRGNVVDPMILIDRYGSDAIRYFLLREMPYGADGYYSEEALINRYNTDLANDFGNLLSRTTAMIEKFNGGVIDPPSAPEPLDEELKNLAAGIPDEVDNALNHYEFARALAAIWRLVNRANKYIEETAPWALARDPGQKQRLQTVLYNLAEAVRQATIMVGPFMPGVPDRVWDQLGLKDVPAALTWESLATWGGIPAGTRVRRGEALFPRIDLKEGEIPVAEKATEPVKVAEAAPAGGAVARPGEEEITIEEFARIKLRVALVLEAEKVANADKLLKLRVRVGNEERTIVAGIARYYQPEELVGKKVVIVANLKPARLRGIVSQGMVLAAVDDESLSLVTPERAIKDGAQVR</sequence>
<keyword evidence="14" id="KW-0862">Zinc</keyword>
<evidence type="ECO:0000256" key="7">
    <source>
        <dbReference type="ARBA" id="ARBA00022598"/>
    </source>
</evidence>
<evidence type="ECO:0000256" key="6">
    <source>
        <dbReference type="ARBA" id="ARBA00022555"/>
    </source>
</evidence>
<dbReference type="SUPFAM" id="SSF50249">
    <property type="entry name" value="Nucleic acid-binding proteins"/>
    <property type="match status" value="1"/>
</dbReference>
<comment type="cofactor">
    <cofactor evidence="14">
        <name>Zn(2+)</name>
        <dbReference type="ChEBI" id="CHEBI:29105"/>
    </cofactor>
    <text evidence="14">Binds 1 zinc ion per subunit.</text>
</comment>
<dbReference type="GO" id="GO:0005737">
    <property type="term" value="C:cytoplasm"/>
    <property type="evidence" value="ECO:0007669"/>
    <property type="project" value="UniProtKB-SubCell"/>
</dbReference>
<dbReference type="EC" id="6.1.1.10" evidence="14"/>
<accession>A0A0S6UC01</accession>
<dbReference type="Gene3D" id="3.40.50.620">
    <property type="entry name" value="HUPs"/>
    <property type="match status" value="1"/>
</dbReference>
<keyword evidence="10 14" id="KW-0694">RNA-binding</keyword>
<keyword evidence="8 14" id="KW-0547">Nucleotide-binding</keyword>
<evidence type="ECO:0000256" key="1">
    <source>
        <dbReference type="ARBA" id="ARBA00003314"/>
    </source>
</evidence>
<organism evidence="16">
    <name type="scientific">Moorella thermoacetica Y72</name>
    <dbReference type="NCBI Taxonomy" id="1325331"/>
    <lineage>
        <taxon>Bacteria</taxon>
        <taxon>Bacillati</taxon>
        <taxon>Bacillota</taxon>
        <taxon>Clostridia</taxon>
        <taxon>Neomoorellales</taxon>
        <taxon>Neomoorellaceae</taxon>
        <taxon>Neomoorella</taxon>
    </lineage>
</organism>
<dbReference type="SUPFAM" id="SSF47323">
    <property type="entry name" value="Anticodon-binding domain of a subclass of class I aminoacyl-tRNA synthetases"/>
    <property type="match status" value="1"/>
</dbReference>
<dbReference type="NCBIfam" id="TIGR00398">
    <property type="entry name" value="metG"/>
    <property type="match status" value="1"/>
</dbReference>
<comment type="subunit">
    <text evidence="4 14">Homodimer.</text>
</comment>
<dbReference type="InterPro" id="IPR014729">
    <property type="entry name" value="Rossmann-like_a/b/a_fold"/>
</dbReference>
<dbReference type="NCBIfam" id="TIGR00399">
    <property type="entry name" value="metG_C_term"/>
    <property type="match status" value="1"/>
</dbReference>